<feature type="region of interest" description="Disordered" evidence="1">
    <location>
        <begin position="30"/>
        <end position="105"/>
    </location>
</feature>
<accession>A0ABV0Q3G9</accession>
<organism evidence="2 3">
    <name type="scientific">Goodea atripinnis</name>
    <dbReference type="NCBI Taxonomy" id="208336"/>
    <lineage>
        <taxon>Eukaryota</taxon>
        <taxon>Metazoa</taxon>
        <taxon>Chordata</taxon>
        <taxon>Craniata</taxon>
        <taxon>Vertebrata</taxon>
        <taxon>Euteleostomi</taxon>
        <taxon>Actinopterygii</taxon>
        <taxon>Neopterygii</taxon>
        <taxon>Teleostei</taxon>
        <taxon>Neoteleostei</taxon>
        <taxon>Acanthomorphata</taxon>
        <taxon>Ovalentaria</taxon>
        <taxon>Atherinomorphae</taxon>
        <taxon>Cyprinodontiformes</taxon>
        <taxon>Goodeidae</taxon>
        <taxon>Goodea</taxon>
    </lineage>
</organism>
<keyword evidence="3" id="KW-1185">Reference proteome</keyword>
<sequence>MSWCGFGVDQYADKGLDAAFQKQSSAFFKQIPKKGKNENTAGTNMSNPKTYMRTPCRNEANIKQSPGLASGQSRVKMNKQQGTSREQRAQTNSYTAGCERKTKDR</sequence>
<dbReference type="Proteomes" id="UP001476798">
    <property type="component" value="Unassembled WGS sequence"/>
</dbReference>
<proteinExistence type="predicted"/>
<evidence type="ECO:0000256" key="1">
    <source>
        <dbReference type="SAM" id="MobiDB-lite"/>
    </source>
</evidence>
<protein>
    <submittedName>
        <fullName evidence="2">Uncharacterized protein</fullName>
    </submittedName>
</protein>
<dbReference type="EMBL" id="JAHRIO010095162">
    <property type="protein sequence ID" value="MEQ2190012.1"/>
    <property type="molecule type" value="Genomic_DNA"/>
</dbReference>
<feature type="compositionally biased region" description="Polar residues" evidence="1">
    <location>
        <begin position="70"/>
        <end position="95"/>
    </location>
</feature>
<gene>
    <name evidence="2" type="ORF">GOODEAATRI_031203</name>
</gene>
<name>A0ABV0Q3G9_9TELE</name>
<evidence type="ECO:0000313" key="3">
    <source>
        <dbReference type="Proteomes" id="UP001476798"/>
    </source>
</evidence>
<reference evidence="2 3" key="1">
    <citation type="submission" date="2021-06" db="EMBL/GenBank/DDBJ databases">
        <authorList>
            <person name="Palmer J.M."/>
        </authorList>
    </citation>
    <scope>NUCLEOTIDE SEQUENCE [LARGE SCALE GENOMIC DNA]</scope>
    <source>
        <strain evidence="2 3">GA_2019</strain>
        <tissue evidence="2">Muscle</tissue>
    </source>
</reference>
<comment type="caution">
    <text evidence="2">The sequence shown here is derived from an EMBL/GenBank/DDBJ whole genome shotgun (WGS) entry which is preliminary data.</text>
</comment>
<evidence type="ECO:0000313" key="2">
    <source>
        <dbReference type="EMBL" id="MEQ2190012.1"/>
    </source>
</evidence>
<feature type="compositionally biased region" description="Polar residues" evidence="1">
    <location>
        <begin position="38"/>
        <end position="49"/>
    </location>
</feature>